<evidence type="ECO:0000313" key="2">
    <source>
        <dbReference type="Proteomes" id="UP000226079"/>
    </source>
</evidence>
<protein>
    <submittedName>
        <fullName evidence="1">Uncharacterized protein</fullName>
    </submittedName>
</protein>
<comment type="caution">
    <text evidence="1">The sequence shown here is derived from an EMBL/GenBank/DDBJ whole genome shotgun (WGS) entry which is preliminary data.</text>
</comment>
<gene>
    <name evidence="1" type="ORF">ATK74_0835</name>
</gene>
<dbReference type="Proteomes" id="UP000226079">
    <property type="component" value="Unassembled WGS sequence"/>
</dbReference>
<keyword evidence="2" id="KW-1185">Reference proteome</keyword>
<organism evidence="1 2">
    <name type="scientific">Propionicimonas paludicola</name>
    <dbReference type="NCBI Taxonomy" id="185243"/>
    <lineage>
        <taxon>Bacteria</taxon>
        <taxon>Bacillati</taxon>
        <taxon>Actinomycetota</taxon>
        <taxon>Actinomycetes</taxon>
        <taxon>Propionibacteriales</taxon>
        <taxon>Nocardioidaceae</taxon>
        <taxon>Propionicimonas</taxon>
    </lineage>
</organism>
<proteinExistence type="predicted"/>
<evidence type="ECO:0000313" key="1">
    <source>
        <dbReference type="EMBL" id="PFG16301.1"/>
    </source>
</evidence>
<name>A0A2A9CQ35_9ACTN</name>
<dbReference type="AlphaFoldDB" id="A0A2A9CQ35"/>
<dbReference type="RefSeq" id="WP_169923729.1">
    <property type="nucleotide sequence ID" value="NZ_PDJC01000001.1"/>
</dbReference>
<sequence length="48" mass="4871">MSRRAAEVLVVLVLAAIVGIVLSLILGGAAQLSDAIGVCLQLLAEALR</sequence>
<reference evidence="1 2" key="1">
    <citation type="submission" date="2017-10" db="EMBL/GenBank/DDBJ databases">
        <title>Sequencing the genomes of 1000 actinobacteria strains.</title>
        <authorList>
            <person name="Klenk H.-P."/>
        </authorList>
    </citation>
    <scope>NUCLEOTIDE SEQUENCE [LARGE SCALE GENOMIC DNA]</scope>
    <source>
        <strain evidence="1 2">DSM 15597</strain>
    </source>
</reference>
<dbReference type="EMBL" id="PDJC01000001">
    <property type="protein sequence ID" value="PFG16301.1"/>
    <property type="molecule type" value="Genomic_DNA"/>
</dbReference>
<accession>A0A2A9CQ35</accession>